<evidence type="ECO:0000313" key="2">
    <source>
        <dbReference type="Proteomes" id="UP000253094"/>
    </source>
</evidence>
<organism evidence="1 2">
    <name type="scientific">Sphaerisporangium album</name>
    <dbReference type="NCBI Taxonomy" id="509200"/>
    <lineage>
        <taxon>Bacteria</taxon>
        <taxon>Bacillati</taxon>
        <taxon>Actinomycetota</taxon>
        <taxon>Actinomycetes</taxon>
        <taxon>Streptosporangiales</taxon>
        <taxon>Streptosporangiaceae</taxon>
        <taxon>Sphaerisporangium</taxon>
    </lineage>
</organism>
<dbReference type="Gene3D" id="3.20.20.410">
    <property type="entry name" value="Protein of unknown function UPF0759"/>
    <property type="match status" value="1"/>
</dbReference>
<dbReference type="SUPFAM" id="SSF117396">
    <property type="entry name" value="TM1631-like"/>
    <property type="match status" value="1"/>
</dbReference>
<name>A0A367F9Q4_9ACTN</name>
<dbReference type="AlphaFoldDB" id="A0A367F9Q4"/>
<gene>
    <name evidence="1" type="ORF">DQ384_27285</name>
</gene>
<dbReference type="Proteomes" id="UP000253094">
    <property type="component" value="Unassembled WGS sequence"/>
</dbReference>
<reference evidence="1 2" key="1">
    <citation type="submission" date="2018-06" db="EMBL/GenBank/DDBJ databases">
        <title>Sphaerisporangium craniellae sp. nov., isolated from a marine sponge in the South China Sea.</title>
        <authorList>
            <person name="Li L."/>
        </authorList>
    </citation>
    <scope>NUCLEOTIDE SEQUENCE [LARGE SCALE GENOMIC DNA]</scope>
    <source>
        <strain evidence="1 2">CCTCC AA 208026</strain>
    </source>
</reference>
<sequence length="312" mass="34439">MPDVDHRKGVLVGTASWTDRSLLASGWYPPDAVTPAARLAHYASRFPLVEVDATYYSPPSARTVQAWAERTPPGFTFNIKAFSLLTGHPTPVRSLYKDLRERLGTPKASVYPKDVPPQVVEEVWDRFLGTIRPLEEAGRLGAVLFQFPPWFAPGERNRRYVVECARRTAPMRACVEFRNAAWMTAGARDATLGWLSEHGIPYVSVDMPQGHASSIPPVLAATADLAVVRFHGHSQKWASKVIEERFGYLYSEEELERWAGEIGELAARTPSVHVLMNNCCADNAQRNAARLAELLGAAPAAAQTPTAPPLRQ</sequence>
<dbReference type="OrthoDB" id="9780310at2"/>
<dbReference type="Pfam" id="PF01904">
    <property type="entry name" value="DUF72"/>
    <property type="match status" value="1"/>
</dbReference>
<accession>A0A367F9Q4</accession>
<dbReference type="PANTHER" id="PTHR30348:SF13">
    <property type="entry name" value="UPF0759 PROTEIN YUNF"/>
    <property type="match status" value="1"/>
</dbReference>
<protein>
    <submittedName>
        <fullName evidence="1">DUF72 domain-containing protein</fullName>
    </submittedName>
</protein>
<dbReference type="InterPro" id="IPR002763">
    <property type="entry name" value="DUF72"/>
</dbReference>
<dbReference type="EMBL" id="QOIL01000017">
    <property type="protein sequence ID" value="RCG26991.1"/>
    <property type="molecule type" value="Genomic_DNA"/>
</dbReference>
<proteinExistence type="predicted"/>
<comment type="caution">
    <text evidence="1">The sequence shown here is derived from an EMBL/GenBank/DDBJ whole genome shotgun (WGS) entry which is preliminary data.</text>
</comment>
<dbReference type="RefSeq" id="WP_114031759.1">
    <property type="nucleotide sequence ID" value="NZ_QOIL01000017.1"/>
</dbReference>
<dbReference type="PANTHER" id="PTHR30348">
    <property type="entry name" value="UNCHARACTERIZED PROTEIN YECE"/>
    <property type="match status" value="1"/>
</dbReference>
<dbReference type="InterPro" id="IPR036520">
    <property type="entry name" value="UPF0759_sf"/>
</dbReference>
<keyword evidence="2" id="KW-1185">Reference proteome</keyword>
<evidence type="ECO:0000313" key="1">
    <source>
        <dbReference type="EMBL" id="RCG26991.1"/>
    </source>
</evidence>